<feature type="compositionally biased region" description="Polar residues" evidence="1">
    <location>
        <begin position="439"/>
        <end position="452"/>
    </location>
</feature>
<keyword evidence="4" id="KW-1185">Reference proteome</keyword>
<dbReference type="OrthoDB" id="5362512at2759"/>
<dbReference type="Proteomes" id="UP000813427">
    <property type="component" value="Unassembled WGS sequence"/>
</dbReference>
<sequence>MSAIFYITTTRFSSCISFSYSFTFDPNSVMSLLQQQRNNGAEPGETSYDINNLCATCSSAFLKALDSYNTWKRMFCECDESYVLVCDRLAQSSVKHHESFHGLRQAARAGCHLCNLIEIYCTISPIDPDLPVMLKVDIRNTGNRNYSFDASVDKERTEVWLGLKDTKYASSQIAGTYYHPAGGIPEAIFDMIGDWLHECQGEHQACREKFTKHIPTRLVDVGTADSSTVHLIETGTGFHAPYLTLSHCWGRNANIIRRTAGGNLEIPLKQLPRTFKDAITVTRRLGFTYLWIDSLCIIQGDNTDWERESANMASIYSEGVLNLAASYSSDSHGGLLLERDQHHVTSCSWKQQTDPVSSRNPGGGWMQSGHVCWTFDPQSEFGKLGLGRPLPLISRGWVLQENVLSPRTVHFLPGEIIWECRELSAKESTYCRPNPPAEQPQQFRGKVTSSPETVPVIQNGPKNFLRFDPDNSGGQQTTSEQKGGVKSNLNPRGQFYNQWYDMVMQYSQKDLTRSEDRLPAIWALTQKFQETTRDEYFSGIWKEDILNGLLFKRFQPRPGCHARQTRCGPSWSWASTECRVEFERPNLPPSSSSVEMDQIPDACLQSFVIDPTEPRALSMGRTRQAELEIRTLAKELVGYRYDWNPSPGKKVAKAMGITGLWAKHSIDSRTWRRYEELSREYDGQRYWESIWSSSSKEDWIRERAPRQDHRFTSSMRPPDCYFGWAGAKFIEEARWDERRKAGQSRGQDKILSCVSFDLEFDTIELANAYNGKPVLCLHLKGTSGLLAELDTSSQMYRRVGIYRQTGGWDKLNTWKLKTVVLI</sequence>
<dbReference type="InterPro" id="IPR010730">
    <property type="entry name" value="HET"/>
</dbReference>
<dbReference type="PANTHER" id="PTHR33112">
    <property type="entry name" value="DOMAIN PROTEIN, PUTATIVE-RELATED"/>
    <property type="match status" value="1"/>
</dbReference>
<accession>A0A8K0SAS4</accession>
<name>A0A8K0SAS4_9HYPO</name>
<comment type="caution">
    <text evidence="3">The sequence shown here is derived from an EMBL/GenBank/DDBJ whole genome shotgun (WGS) entry which is preliminary data.</text>
</comment>
<evidence type="ECO:0000259" key="2">
    <source>
        <dbReference type="Pfam" id="PF06985"/>
    </source>
</evidence>
<dbReference type="Pfam" id="PF06985">
    <property type="entry name" value="HET"/>
    <property type="match status" value="1"/>
</dbReference>
<gene>
    <name evidence="3" type="ORF">BKA59DRAFT_464713</name>
</gene>
<evidence type="ECO:0000313" key="3">
    <source>
        <dbReference type="EMBL" id="KAH7262899.1"/>
    </source>
</evidence>
<dbReference type="PANTHER" id="PTHR33112:SF8">
    <property type="entry name" value="HETEROKARYON INCOMPATIBILITY DOMAIN-CONTAINING PROTEIN"/>
    <property type="match status" value="1"/>
</dbReference>
<feature type="compositionally biased region" description="Polar residues" evidence="1">
    <location>
        <begin position="472"/>
        <end position="488"/>
    </location>
</feature>
<proteinExistence type="predicted"/>
<evidence type="ECO:0000256" key="1">
    <source>
        <dbReference type="SAM" id="MobiDB-lite"/>
    </source>
</evidence>
<dbReference type="EMBL" id="JAGPXF010000001">
    <property type="protein sequence ID" value="KAH7262899.1"/>
    <property type="molecule type" value="Genomic_DNA"/>
</dbReference>
<feature type="domain" description="Heterokaryon incompatibility" evidence="2">
    <location>
        <begin position="242"/>
        <end position="401"/>
    </location>
</feature>
<evidence type="ECO:0000313" key="4">
    <source>
        <dbReference type="Proteomes" id="UP000813427"/>
    </source>
</evidence>
<dbReference type="AlphaFoldDB" id="A0A8K0SAS4"/>
<feature type="region of interest" description="Disordered" evidence="1">
    <location>
        <begin position="431"/>
        <end position="488"/>
    </location>
</feature>
<protein>
    <submittedName>
        <fullName evidence="3">Heterokaryon incompatibility protein-domain-containing protein</fullName>
    </submittedName>
</protein>
<reference evidence="3" key="1">
    <citation type="journal article" date="2021" name="Nat. Commun.">
        <title>Genetic determinants of endophytism in the Arabidopsis root mycobiome.</title>
        <authorList>
            <person name="Mesny F."/>
            <person name="Miyauchi S."/>
            <person name="Thiergart T."/>
            <person name="Pickel B."/>
            <person name="Atanasova L."/>
            <person name="Karlsson M."/>
            <person name="Huettel B."/>
            <person name="Barry K.W."/>
            <person name="Haridas S."/>
            <person name="Chen C."/>
            <person name="Bauer D."/>
            <person name="Andreopoulos W."/>
            <person name="Pangilinan J."/>
            <person name="LaButti K."/>
            <person name="Riley R."/>
            <person name="Lipzen A."/>
            <person name="Clum A."/>
            <person name="Drula E."/>
            <person name="Henrissat B."/>
            <person name="Kohler A."/>
            <person name="Grigoriev I.V."/>
            <person name="Martin F.M."/>
            <person name="Hacquard S."/>
        </authorList>
    </citation>
    <scope>NUCLEOTIDE SEQUENCE</scope>
    <source>
        <strain evidence="3">MPI-SDFR-AT-0068</strain>
    </source>
</reference>
<organism evidence="3 4">
    <name type="scientific">Fusarium tricinctum</name>
    <dbReference type="NCBI Taxonomy" id="61284"/>
    <lineage>
        <taxon>Eukaryota</taxon>
        <taxon>Fungi</taxon>
        <taxon>Dikarya</taxon>
        <taxon>Ascomycota</taxon>
        <taxon>Pezizomycotina</taxon>
        <taxon>Sordariomycetes</taxon>
        <taxon>Hypocreomycetidae</taxon>
        <taxon>Hypocreales</taxon>
        <taxon>Nectriaceae</taxon>
        <taxon>Fusarium</taxon>
        <taxon>Fusarium tricinctum species complex</taxon>
    </lineage>
</organism>